<gene>
    <name evidence="4" type="primary">flgN</name>
    <name evidence="4" type="ORF">OIK44_02660</name>
</gene>
<keyword evidence="4" id="KW-0282">Flagellum</keyword>
<keyword evidence="4" id="KW-0966">Cell projection</keyword>
<name>A0ABT5JUQ5_9BURK</name>
<dbReference type="EMBL" id="JAQQXR010000001">
    <property type="protein sequence ID" value="MDC8756487.1"/>
    <property type="molecule type" value="Genomic_DNA"/>
</dbReference>
<dbReference type="InterPro" id="IPR007809">
    <property type="entry name" value="FlgN-like"/>
</dbReference>
<dbReference type="RefSeq" id="WP_273669120.1">
    <property type="nucleotide sequence ID" value="NZ_JAQQXR010000001.1"/>
</dbReference>
<comment type="caution">
    <text evidence="4">The sequence shown here is derived from an EMBL/GenBank/DDBJ whole genome shotgun (WGS) entry which is preliminary data.</text>
</comment>
<proteinExistence type="inferred from homology"/>
<dbReference type="SUPFAM" id="SSF140566">
    <property type="entry name" value="FlgN-like"/>
    <property type="match status" value="1"/>
</dbReference>
<dbReference type="Proteomes" id="UP001221208">
    <property type="component" value="Unassembled WGS sequence"/>
</dbReference>
<evidence type="ECO:0000313" key="4">
    <source>
        <dbReference type="EMBL" id="MDC8756487.1"/>
    </source>
</evidence>
<protein>
    <submittedName>
        <fullName evidence="4">Flagellar export chaperone FlgN</fullName>
    </submittedName>
</protein>
<sequence length="142" mass="15711">MSKLTRQQALARLGAGVAEDVSAYQALLLLLEEQFDAALHHRSARLAALGEDVVAVVEAMELRRRQRVALVRALLGAEATMAQAIALCEGEARAGIDAGWRELALLATECKRRNQRNNDLLTDQYTIMQRVLQGEDQIYAPR</sequence>
<dbReference type="InterPro" id="IPR036679">
    <property type="entry name" value="FlgN-like_sf"/>
</dbReference>
<evidence type="ECO:0000256" key="1">
    <source>
        <dbReference type="ARBA" id="ARBA00002397"/>
    </source>
</evidence>
<accession>A0ABT5JUQ5</accession>
<keyword evidence="3" id="KW-1005">Bacterial flagellum biogenesis</keyword>
<evidence type="ECO:0000256" key="3">
    <source>
        <dbReference type="ARBA" id="ARBA00022795"/>
    </source>
</evidence>
<organism evidence="4 5">
    <name type="scientific">Janthinobacterium fluminis</name>
    <dbReference type="NCBI Taxonomy" id="2987524"/>
    <lineage>
        <taxon>Bacteria</taxon>
        <taxon>Pseudomonadati</taxon>
        <taxon>Pseudomonadota</taxon>
        <taxon>Betaproteobacteria</taxon>
        <taxon>Burkholderiales</taxon>
        <taxon>Oxalobacteraceae</taxon>
        <taxon>Janthinobacterium</taxon>
    </lineage>
</organism>
<comment type="function">
    <text evidence="1">Required for the efficient initiation of filament assembly.</text>
</comment>
<evidence type="ECO:0000313" key="5">
    <source>
        <dbReference type="Proteomes" id="UP001221208"/>
    </source>
</evidence>
<comment type="similarity">
    <text evidence="2">Belongs to the FlgN family.</text>
</comment>
<keyword evidence="5" id="KW-1185">Reference proteome</keyword>
<evidence type="ECO:0000256" key="2">
    <source>
        <dbReference type="ARBA" id="ARBA00007703"/>
    </source>
</evidence>
<keyword evidence="4" id="KW-0969">Cilium</keyword>
<dbReference type="Gene3D" id="1.20.58.300">
    <property type="entry name" value="FlgN-like"/>
    <property type="match status" value="1"/>
</dbReference>
<dbReference type="Pfam" id="PF05130">
    <property type="entry name" value="FlgN"/>
    <property type="match status" value="1"/>
</dbReference>
<reference evidence="4 5" key="1">
    <citation type="submission" date="2022-10" db="EMBL/GenBank/DDBJ databases">
        <title>Janthinobacterium sp. hw3 Genome sequencing.</title>
        <authorList>
            <person name="Park S."/>
        </authorList>
    </citation>
    <scope>NUCLEOTIDE SEQUENCE [LARGE SCALE GENOMIC DNA]</scope>
    <source>
        <strain evidence="5">hw3</strain>
    </source>
</reference>